<evidence type="ECO:0000256" key="2">
    <source>
        <dbReference type="ARBA" id="ARBA00022840"/>
    </source>
</evidence>
<dbReference type="GO" id="GO:0005524">
    <property type="term" value="F:ATP binding"/>
    <property type="evidence" value="ECO:0007669"/>
    <property type="project" value="UniProtKB-KW"/>
</dbReference>
<keyword evidence="6" id="KW-1185">Reference proteome</keyword>
<evidence type="ECO:0000256" key="3">
    <source>
        <dbReference type="SAM" id="Coils"/>
    </source>
</evidence>
<dbReference type="PROSITE" id="PS00211">
    <property type="entry name" value="ABC_TRANSPORTER_1"/>
    <property type="match status" value="2"/>
</dbReference>
<dbReference type="InterPro" id="IPR027417">
    <property type="entry name" value="P-loop_NTPase"/>
</dbReference>
<protein>
    <submittedName>
        <fullName evidence="5">ABC-F type ribosomal protection protein</fullName>
    </submittedName>
</protein>
<keyword evidence="1" id="KW-0547">Nucleotide-binding</keyword>
<evidence type="ECO:0000313" key="6">
    <source>
        <dbReference type="Proteomes" id="UP000595254"/>
    </source>
</evidence>
<dbReference type="Pfam" id="PF12848">
    <property type="entry name" value="ABC_tran_Xtn"/>
    <property type="match status" value="1"/>
</dbReference>
<evidence type="ECO:0000313" key="5">
    <source>
        <dbReference type="EMBL" id="QQT02387.1"/>
    </source>
</evidence>
<dbReference type="SUPFAM" id="SSF52540">
    <property type="entry name" value="P-loop containing nucleoside triphosphate hydrolases"/>
    <property type="match status" value="2"/>
</dbReference>
<dbReference type="InterPro" id="IPR032781">
    <property type="entry name" value="ABC_tran_Xtn"/>
</dbReference>
<dbReference type="Pfam" id="PF00005">
    <property type="entry name" value="ABC_tran"/>
    <property type="match status" value="2"/>
</dbReference>
<accession>A0A974NQZ3</accession>
<feature type="coiled-coil region" evidence="3">
    <location>
        <begin position="261"/>
        <end position="309"/>
    </location>
</feature>
<dbReference type="Proteomes" id="UP000595254">
    <property type="component" value="Chromosome"/>
</dbReference>
<sequence>MIICGLQQISKMFGGEFLFENLSLEVHEGSRIGLVGSNGSGKSTILKMMAKIETVDSGSMILKKDCKVGYLAQIPLQNQHLVSEVLLSAFESTLNLAKEISRMENVMKLEKNEEALHALLQEYGSLQDQFDLLDGYEMEAKTAKVAEGLGITGLLESPYEALSGGEKTKVSLGKVLLLNPNLLLLDEPTNHLDIAAVEWLEQYLKEYKGTVVIVSHDRYFLDQVVTTIIDVEDGEAVLYHHNYSGFVKEKEKRLLDEFHSFQEQQKKIKKMKEAIKRLREWANQASPPSEALHKRATNMERALERIEKLKRPILERRKMGLQLESGDRSGKDVITLRDAEKSYHGRSLFSNASFTTHFKNRTAIVGNNGTGKSTLLKIILGEESLDSGSVQLGANVRIGYLSQHLTVMSEKTVLEVFREEVLVSENEARHILAKFLFYGPAVFRKTGQLSGGERMRLRLAQLMHQEINLLILDEPTNHLDIDSREVLEEALEHFQGTIIAVSHDRYLLNKLFDKTYWLHEGKLHIFEGNYSWAREKLQVTGKNYTDRKEPMLKRHDSKSQLVKQATSDEIEKEVEEVEKQLAGLEKNMVETVELKDLQLLYEQQIRLKEQRETLYKQLETCME</sequence>
<dbReference type="InterPro" id="IPR017871">
    <property type="entry name" value="ABC_transporter-like_CS"/>
</dbReference>
<dbReference type="InterPro" id="IPR003593">
    <property type="entry name" value="AAA+_ATPase"/>
</dbReference>
<dbReference type="NCBIfam" id="NF000355">
    <property type="entry name" value="ribo_prot_ABC_F"/>
    <property type="match status" value="1"/>
</dbReference>
<dbReference type="GO" id="GO:0016887">
    <property type="term" value="F:ATP hydrolysis activity"/>
    <property type="evidence" value="ECO:0007669"/>
    <property type="project" value="InterPro"/>
</dbReference>
<keyword evidence="2" id="KW-0067">ATP-binding</keyword>
<name>A0A974NQZ3_PERPY</name>
<dbReference type="InterPro" id="IPR003439">
    <property type="entry name" value="ABC_transporter-like_ATP-bd"/>
</dbReference>
<dbReference type="PANTHER" id="PTHR42855">
    <property type="entry name" value="ABC TRANSPORTER ATP-BINDING SUBUNIT"/>
    <property type="match status" value="1"/>
</dbReference>
<reference evidence="5 6" key="1">
    <citation type="submission" date="2021-01" db="EMBL/GenBank/DDBJ databases">
        <title>FDA dAtabase for Regulatory Grade micrObial Sequences (FDA-ARGOS): Supporting development and validation of Infectious Disease Dx tests.</title>
        <authorList>
            <person name="Nelson B."/>
            <person name="Plummer A."/>
            <person name="Tallon L."/>
            <person name="Sadzewicz L."/>
            <person name="Zhao X."/>
            <person name="Boylan J."/>
            <person name="Ott S."/>
            <person name="Bowen H."/>
            <person name="Vavikolanu K."/>
            <person name="Mehta A."/>
            <person name="Aluvathingal J."/>
            <person name="Nadendla S."/>
            <person name="Myers T."/>
            <person name="Yan Y."/>
            <person name="Sichtig H."/>
        </authorList>
    </citation>
    <scope>NUCLEOTIDE SEQUENCE [LARGE SCALE GENOMIC DNA]</scope>
    <source>
        <strain evidence="5 6">FDAARGOS_1161</strain>
    </source>
</reference>
<evidence type="ECO:0000259" key="4">
    <source>
        <dbReference type="PROSITE" id="PS50893"/>
    </source>
</evidence>
<evidence type="ECO:0000256" key="1">
    <source>
        <dbReference type="ARBA" id="ARBA00022741"/>
    </source>
</evidence>
<gene>
    <name evidence="5" type="primary">abc-f</name>
    <name evidence="5" type="ORF">I6J18_11445</name>
</gene>
<proteinExistence type="predicted"/>
<dbReference type="CDD" id="cd03221">
    <property type="entry name" value="ABCF_EF-3"/>
    <property type="match status" value="2"/>
</dbReference>
<feature type="coiled-coil region" evidence="3">
    <location>
        <begin position="567"/>
        <end position="594"/>
    </location>
</feature>
<dbReference type="Gene3D" id="3.40.50.300">
    <property type="entry name" value="P-loop containing nucleotide triphosphate hydrolases"/>
    <property type="match status" value="2"/>
</dbReference>
<organism evidence="5 6">
    <name type="scientific">Peribacillus psychrosaccharolyticus</name>
    <name type="common">Bacillus psychrosaccharolyticus</name>
    <dbReference type="NCBI Taxonomy" id="1407"/>
    <lineage>
        <taxon>Bacteria</taxon>
        <taxon>Bacillati</taxon>
        <taxon>Bacillota</taxon>
        <taxon>Bacilli</taxon>
        <taxon>Bacillales</taxon>
        <taxon>Bacillaceae</taxon>
        <taxon>Peribacillus</taxon>
    </lineage>
</organism>
<dbReference type="KEGG" id="ppsr:I6J18_11445"/>
<dbReference type="PROSITE" id="PS50893">
    <property type="entry name" value="ABC_TRANSPORTER_2"/>
    <property type="match status" value="2"/>
</dbReference>
<feature type="domain" description="ABC transporter" evidence="4">
    <location>
        <begin position="334"/>
        <end position="545"/>
    </location>
</feature>
<dbReference type="InterPro" id="IPR051309">
    <property type="entry name" value="ABCF_ATPase"/>
</dbReference>
<dbReference type="FunFam" id="3.40.50.300:FF:000011">
    <property type="entry name" value="Putative ABC transporter ATP-binding component"/>
    <property type="match status" value="1"/>
</dbReference>
<dbReference type="SMART" id="SM00382">
    <property type="entry name" value="AAA"/>
    <property type="match status" value="2"/>
</dbReference>
<dbReference type="PANTHER" id="PTHR42855:SF2">
    <property type="entry name" value="DRUG RESISTANCE ABC TRANSPORTER,ATP-BINDING PROTEIN"/>
    <property type="match status" value="1"/>
</dbReference>
<dbReference type="AlphaFoldDB" id="A0A974NQZ3"/>
<feature type="domain" description="ABC transporter" evidence="4">
    <location>
        <begin position="4"/>
        <end position="258"/>
    </location>
</feature>
<keyword evidence="3" id="KW-0175">Coiled coil</keyword>
<dbReference type="EMBL" id="CP068053">
    <property type="protein sequence ID" value="QQT02387.1"/>
    <property type="molecule type" value="Genomic_DNA"/>
</dbReference>
<dbReference type="FunFam" id="3.40.50.300:FF:001807">
    <property type="entry name" value="ABC transporter ATP-binding protein"/>
    <property type="match status" value="1"/>
</dbReference>
<dbReference type="RefSeq" id="WP_040372476.1">
    <property type="nucleotide sequence ID" value="NZ_CP068053.1"/>
</dbReference>